<organism evidence="2 3">
    <name type="scientific">Trematosphaeria pertusa</name>
    <dbReference type="NCBI Taxonomy" id="390896"/>
    <lineage>
        <taxon>Eukaryota</taxon>
        <taxon>Fungi</taxon>
        <taxon>Dikarya</taxon>
        <taxon>Ascomycota</taxon>
        <taxon>Pezizomycotina</taxon>
        <taxon>Dothideomycetes</taxon>
        <taxon>Pleosporomycetidae</taxon>
        <taxon>Pleosporales</taxon>
        <taxon>Massarineae</taxon>
        <taxon>Trematosphaeriaceae</taxon>
        <taxon>Trematosphaeria</taxon>
    </lineage>
</organism>
<dbReference type="Proteomes" id="UP000800094">
    <property type="component" value="Unassembled WGS sequence"/>
</dbReference>
<dbReference type="Pfam" id="PF06985">
    <property type="entry name" value="HET"/>
    <property type="match status" value="1"/>
</dbReference>
<reference evidence="2" key="1">
    <citation type="journal article" date="2020" name="Stud. Mycol.">
        <title>101 Dothideomycetes genomes: a test case for predicting lifestyles and emergence of pathogens.</title>
        <authorList>
            <person name="Haridas S."/>
            <person name="Albert R."/>
            <person name="Binder M."/>
            <person name="Bloem J."/>
            <person name="Labutti K."/>
            <person name="Salamov A."/>
            <person name="Andreopoulos B."/>
            <person name="Baker S."/>
            <person name="Barry K."/>
            <person name="Bills G."/>
            <person name="Bluhm B."/>
            <person name="Cannon C."/>
            <person name="Castanera R."/>
            <person name="Culley D."/>
            <person name="Daum C."/>
            <person name="Ezra D."/>
            <person name="Gonzalez J."/>
            <person name="Henrissat B."/>
            <person name="Kuo A."/>
            <person name="Liang C."/>
            <person name="Lipzen A."/>
            <person name="Lutzoni F."/>
            <person name="Magnuson J."/>
            <person name="Mondo S."/>
            <person name="Nolan M."/>
            <person name="Ohm R."/>
            <person name="Pangilinan J."/>
            <person name="Park H.-J."/>
            <person name="Ramirez L."/>
            <person name="Alfaro M."/>
            <person name="Sun H."/>
            <person name="Tritt A."/>
            <person name="Yoshinaga Y."/>
            <person name="Zwiers L.-H."/>
            <person name="Turgeon B."/>
            <person name="Goodwin S."/>
            <person name="Spatafora J."/>
            <person name="Crous P."/>
            <person name="Grigoriev I."/>
        </authorList>
    </citation>
    <scope>NUCLEOTIDE SEQUENCE</scope>
    <source>
        <strain evidence="2">CBS 122368</strain>
    </source>
</reference>
<dbReference type="InterPro" id="IPR052895">
    <property type="entry name" value="HetReg/Transcr_Mod"/>
</dbReference>
<sequence>MYLLALRAFASDTSILIRKRFAILGSFLRLQIKWKLLSMGHIEAGTVDPRTHSERCLADTAQRYAYRPLRDGDQEIRLIKLLPGNPADALRIEIVHALLEKAPIYEALSYVWGCPQPSYRIDCHQRKLEISRNLYVALVYLRKRFHRRTLWVDAVCINQEDGKERERQVRLMGDIYSSANRVLIWLGEEDAASDKTVDSMTMISGKLAKLLGRHSGLVLRHDGHPYEEESRAILEFFDRP</sequence>
<accession>A0A6A6IDR6</accession>
<protein>
    <recommendedName>
        <fullName evidence="1">Heterokaryon incompatibility domain-containing protein</fullName>
    </recommendedName>
</protein>
<name>A0A6A6IDR6_9PLEO</name>
<dbReference type="RefSeq" id="XP_033683351.1">
    <property type="nucleotide sequence ID" value="XM_033833430.1"/>
</dbReference>
<dbReference type="OrthoDB" id="2157530at2759"/>
<proteinExistence type="predicted"/>
<dbReference type="EMBL" id="ML987196">
    <property type="protein sequence ID" value="KAF2248347.1"/>
    <property type="molecule type" value="Genomic_DNA"/>
</dbReference>
<dbReference type="PANTHER" id="PTHR24148">
    <property type="entry name" value="ANKYRIN REPEAT DOMAIN-CONTAINING PROTEIN 39 HOMOLOG-RELATED"/>
    <property type="match status" value="1"/>
</dbReference>
<feature type="domain" description="Heterokaryon incompatibility" evidence="1">
    <location>
        <begin position="105"/>
        <end position="204"/>
    </location>
</feature>
<evidence type="ECO:0000313" key="3">
    <source>
        <dbReference type="Proteomes" id="UP000800094"/>
    </source>
</evidence>
<evidence type="ECO:0000313" key="2">
    <source>
        <dbReference type="EMBL" id="KAF2248347.1"/>
    </source>
</evidence>
<dbReference type="GeneID" id="54586760"/>
<dbReference type="PANTHER" id="PTHR24148:SF73">
    <property type="entry name" value="HET DOMAIN PROTEIN (AFU_ORTHOLOGUE AFUA_8G01020)"/>
    <property type="match status" value="1"/>
</dbReference>
<keyword evidence="3" id="KW-1185">Reference proteome</keyword>
<dbReference type="AlphaFoldDB" id="A0A6A6IDR6"/>
<gene>
    <name evidence="2" type="ORF">BU26DRAFT_565750</name>
</gene>
<dbReference type="InterPro" id="IPR010730">
    <property type="entry name" value="HET"/>
</dbReference>
<evidence type="ECO:0000259" key="1">
    <source>
        <dbReference type="Pfam" id="PF06985"/>
    </source>
</evidence>